<evidence type="ECO:0000256" key="3">
    <source>
        <dbReference type="ARBA" id="ARBA00022679"/>
    </source>
</evidence>
<organism evidence="9 10">
    <name type="scientific">Paenibacillus rigui</name>
    <dbReference type="NCBI Taxonomy" id="554312"/>
    <lineage>
        <taxon>Bacteria</taxon>
        <taxon>Bacillati</taxon>
        <taxon>Bacillota</taxon>
        <taxon>Bacilli</taxon>
        <taxon>Bacillales</taxon>
        <taxon>Paenibacillaceae</taxon>
        <taxon>Paenibacillus</taxon>
    </lineage>
</organism>
<comment type="catalytic activity">
    <reaction evidence="1">
        <text>ATP + protein L-histidine = ADP + protein N-phospho-L-histidine.</text>
        <dbReference type="EC" id="2.7.13.3"/>
    </reaction>
</comment>
<evidence type="ECO:0000313" key="9">
    <source>
        <dbReference type="EMBL" id="OXM85537.1"/>
    </source>
</evidence>
<evidence type="ECO:0000256" key="2">
    <source>
        <dbReference type="ARBA" id="ARBA00012438"/>
    </source>
</evidence>
<keyword evidence="6" id="KW-1133">Transmembrane helix</keyword>
<dbReference type="GO" id="GO:0016020">
    <property type="term" value="C:membrane"/>
    <property type="evidence" value="ECO:0007669"/>
    <property type="project" value="InterPro"/>
</dbReference>
<feature type="transmembrane region" description="Helical" evidence="6">
    <location>
        <begin position="60"/>
        <end position="79"/>
    </location>
</feature>
<dbReference type="Gene3D" id="3.30.565.10">
    <property type="entry name" value="Histidine kinase-like ATPase, C-terminal domain"/>
    <property type="match status" value="1"/>
</dbReference>
<dbReference type="InterPro" id="IPR036890">
    <property type="entry name" value="HATPase_C_sf"/>
</dbReference>
<feature type="domain" description="Signal transduction histidine kinase subgroup 3 dimerisation and phosphoacceptor" evidence="8">
    <location>
        <begin position="214"/>
        <end position="280"/>
    </location>
</feature>
<evidence type="ECO:0000256" key="5">
    <source>
        <dbReference type="ARBA" id="ARBA00023012"/>
    </source>
</evidence>
<keyword evidence="6" id="KW-0472">Membrane</keyword>
<keyword evidence="3" id="KW-0808">Transferase</keyword>
<dbReference type="GO" id="GO:0000155">
    <property type="term" value="F:phosphorelay sensor kinase activity"/>
    <property type="evidence" value="ECO:0007669"/>
    <property type="project" value="InterPro"/>
</dbReference>
<dbReference type="OrthoDB" id="9781904at2"/>
<dbReference type="Pfam" id="PF02518">
    <property type="entry name" value="HATPase_c"/>
    <property type="match status" value="1"/>
</dbReference>
<dbReference type="InterPro" id="IPR050482">
    <property type="entry name" value="Sensor_HK_TwoCompSys"/>
</dbReference>
<dbReference type="EC" id="2.7.13.3" evidence="2"/>
<evidence type="ECO:0000256" key="1">
    <source>
        <dbReference type="ARBA" id="ARBA00000085"/>
    </source>
</evidence>
<keyword evidence="5" id="KW-0902">Two-component regulatory system</keyword>
<feature type="transmembrane region" description="Helical" evidence="6">
    <location>
        <begin position="161"/>
        <end position="183"/>
    </location>
</feature>
<dbReference type="AlphaFoldDB" id="A0A229UPR7"/>
<name>A0A229UPR7_9BACL</name>
<evidence type="ECO:0000259" key="7">
    <source>
        <dbReference type="Pfam" id="PF02518"/>
    </source>
</evidence>
<feature type="domain" description="Histidine kinase/HSP90-like ATPase" evidence="7">
    <location>
        <begin position="327"/>
        <end position="409"/>
    </location>
</feature>
<keyword evidence="6" id="KW-0812">Transmembrane</keyword>
<dbReference type="PANTHER" id="PTHR24421:SF55">
    <property type="entry name" value="SENSOR HISTIDINE KINASE YDFH"/>
    <property type="match status" value="1"/>
</dbReference>
<gene>
    <name evidence="9" type="ORF">CF651_15095</name>
</gene>
<feature type="transmembrane region" description="Helical" evidence="6">
    <location>
        <begin position="88"/>
        <end position="106"/>
    </location>
</feature>
<reference evidence="9 10" key="1">
    <citation type="submission" date="2017-07" db="EMBL/GenBank/DDBJ databases">
        <title>Genome sequencing and assembly of Paenibacillus rigui.</title>
        <authorList>
            <person name="Mayilraj S."/>
        </authorList>
    </citation>
    <scope>NUCLEOTIDE SEQUENCE [LARGE SCALE GENOMIC DNA]</scope>
    <source>
        <strain evidence="9 10">JCM 16352</strain>
    </source>
</reference>
<dbReference type="Pfam" id="PF07730">
    <property type="entry name" value="HisKA_3"/>
    <property type="match status" value="1"/>
</dbReference>
<feature type="transmembrane region" description="Helical" evidence="6">
    <location>
        <begin position="37"/>
        <end position="54"/>
    </location>
</feature>
<evidence type="ECO:0000256" key="4">
    <source>
        <dbReference type="ARBA" id="ARBA00022777"/>
    </source>
</evidence>
<dbReference type="RefSeq" id="WP_094015732.1">
    <property type="nucleotide sequence ID" value="NZ_NMQW01000021.1"/>
</dbReference>
<sequence length="417" mass="47433">MSYKTNHSESSDFGPDITHHWDKLYNYEQLSISKGPIVFWVILVYFATIILQTLSVPMLIPSLMFTGIIGIHVTLYWFSKAFLTKRPWLYFVVQGFLILACAYLMPDGYQPVLIGLFPVLIGQSIGVYFNTFKVIFVCLFIFLLVYGALTYHIQSKELGDLLLFLSLFLLYTIITIAYATLFFKQVRARIRMQSFLQELELTHQKVEELTLVNERQRMARDLHDTLAQGLAGLIMQLEAVDAHLSNRNITRAQEIIIQSMSQARKTLSDARGAIDDLRSKSHSKTDFKEILQEKINRFTNATGIQVASDIRIYVPLADLIMEHSVYLVSEGLTNIARHAQARNAWIDVISNNDCIHIRIKDDGTGFNTEDIGKKPGHYGLLGMIERTRLINGTFNVSSGPEGTCFDIKIHHMKGDSL</sequence>
<evidence type="ECO:0000313" key="10">
    <source>
        <dbReference type="Proteomes" id="UP000215509"/>
    </source>
</evidence>
<dbReference type="SUPFAM" id="SSF55874">
    <property type="entry name" value="ATPase domain of HSP90 chaperone/DNA topoisomerase II/histidine kinase"/>
    <property type="match status" value="1"/>
</dbReference>
<keyword evidence="10" id="KW-1185">Reference proteome</keyword>
<dbReference type="Proteomes" id="UP000215509">
    <property type="component" value="Unassembled WGS sequence"/>
</dbReference>
<dbReference type="Gene3D" id="1.20.5.1930">
    <property type="match status" value="1"/>
</dbReference>
<proteinExistence type="predicted"/>
<evidence type="ECO:0000256" key="6">
    <source>
        <dbReference type="SAM" id="Phobius"/>
    </source>
</evidence>
<dbReference type="GO" id="GO:0046983">
    <property type="term" value="F:protein dimerization activity"/>
    <property type="evidence" value="ECO:0007669"/>
    <property type="project" value="InterPro"/>
</dbReference>
<evidence type="ECO:0000259" key="8">
    <source>
        <dbReference type="Pfam" id="PF07730"/>
    </source>
</evidence>
<accession>A0A229UPR7</accession>
<dbReference type="InterPro" id="IPR011712">
    <property type="entry name" value="Sig_transdc_His_kin_sub3_dim/P"/>
</dbReference>
<feature type="transmembrane region" description="Helical" evidence="6">
    <location>
        <begin position="134"/>
        <end position="155"/>
    </location>
</feature>
<comment type="caution">
    <text evidence="9">The sequence shown here is derived from an EMBL/GenBank/DDBJ whole genome shotgun (WGS) entry which is preliminary data.</text>
</comment>
<protein>
    <recommendedName>
        <fullName evidence="2">histidine kinase</fullName>
        <ecNumber evidence="2">2.7.13.3</ecNumber>
    </recommendedName>
</protein>
<keyword evidence="4 9" id="KW-0418">Kinase</keyword>
<dbReference type="PANTHER" id="PTHR24421">
    <property type="entry name" value="NITRATE/NITRITE SENSOR PROTEIN NARX-RELATED"/>
    <property type="match status" value="1"/>
</dbReference>
<dbReference type="InterPro" id="IPR003594">
    <property type="entry name" value="HATPase_dom"/>
</dbReference>
<dbReference type="EMBL" id="NMQW01000021">
    <property type="protein sequence ID" value="OXM85537.1"/>
    <property type="molecule type" value="Genomic_DNA"/>
</dbReference>
<dbReference type="CDD" id="cd16917">
    <property type="entry name" value="HATPase_UhpB-NarQ-NarX-like"/>
    <property type="match status" value="1"/>
</dbReference>